<gene>
    <name evidence="5" type="primary">nrdD</name>
    <name evidence="5" type="ordered locus">MCP_2828</name>
</gene>
<protein>
    <submittedName>
        <fullName evidence="5">Anaerobic ribonucleoside-triphosphate reductase</fullName>
    </submittedName>
</protein>
<evidence type="ECO:0000259" key="4">
    <source>
        <dbReference type="PROSITE" id="PS51161"/>
    </source>
</evidence>
<organism evidence="5 6">
    <name type="scientific">Methanocella paludicola (strain DSM 17711 / JCM 13418 / NBRC 101707 / SANAE)</name>
    <dbReference type="NCBI Taxonomy" id="304371"/>
    <lineage>
        <taxon>Archaea</taxon>
        <taxon>Methanobacteriati</taxon>
        <taxon>Methanobacteriota</taxon>
        <taxon>Stenosarchaea group</taxon>
        <taxon>Methanomicrobia</taxon>
        <taxon>Methanocellales</taxon>
        <taxon>Methanocellaceae</taxon>
        <taxon>Methanocella</taxon>
    </lineage>
</organism>
<dbReference type="FunCoup" id="D1Z2H8">
    <property type="interactions" value="20"/>
</dbReference>
<accession>D1Z2H8</accession>
<proteinExistence type="predicted"/>
<dbReference type="GO" id="GO:0004748">
    <property type="term" value="F:ribonucleoside-diphosphate reductase activity, thioredoxin disulfide as acceptor"/>
    <property type="evidence" value="ECO:0007669"/>
    <property type="project" value="TreeGrafter"/>
</dbReference>
<dbReference type="GO" id="GO:0005524">
    <property type="term" value="F:ATP binding"/>
    <property type="evidence" value="ECO:0007669"/>
    <property type="project" value="UniProtKB-UniRule"/>
</dbReference>
<evidence type="ECO:0000256" key="1">
    <source>
        <dbReference type="ARBA" id="ARBA00022741"/>
    </source>
</evidence>
<sequence>MAYYTRSDSTSAPPAPYGGKAREGSIYIIKSDSRIELYDPNKVVVSLIRSGVPYKAAADIADELQYKIYDGMSTRTLRTILINLVDQKNPEAALKYKQAHEMFVRTSKGTLERFDPKFIEDSLIKEADLSREVAGHVSKEVEGKLRKLKVNYLTAPLIREIVTVQLLEEGLEDARSQYTRLGMPVYDVTQLIEHGSRENANLHHNPETIHKFAGDQILREYLLVKILPRHITDAHLRGDIHLHDADYFAIRPNCLQHDLSWFFQNGLRVDGTGNHTSVAAPPKHAMVAALHAAKILASSQTNMAGGQSLDNFNVFMAPFFTGMSYDEVKQVAQAFVYEMNMQYVARGGQVVFSNVNIELTVPPFLRDEPAIGPKGKVVGTYGDFEDELQVFTEALLDVFLDGDARGKPHLFPNTIVKVRDSAFKDPKQQEMLLKVHYLFSKYGTPYILNMLPKWQHGAVNSMGCRTRLSGDWADRQGYTNPRYSTMRTGNIHYNTLNLPRIAIEANGDDNKVFEILDQRLDLIRESLEIKHELIERRLYDNKLLPFLTQKGQSGEDYYQFKDLTHTVGFVGLNEFTKIHIGKGLHESRDAYDFGMDLIKYMRDWAEFRTEMTDWRWTLTQSPAESTSGRFAKLDLREFGDRAIVKGDKEKGNVYYTNSSHLEVDADVPMFERARLEGEFHPVCNGGHITHLFLGEGTPNPEGLMSLTEKLCRNTSMGLFDFTRDLTTCKACATVSGGLQKSCPNCGATGAALEYYSRITGYCQRIGSGESTTGGWNDAKVAELRDRRRYCI</sequence>
<dbReference type="GO" id="GO:0031250">
    <property type="term" value="C:anaerobic ribonucleoside-triphosphate reductase complex"/>
    <property type="evidence" value="ECO:0007669"/>
    <property type="project" value="TreeGrafter"/>
</dbReference>
<dbReference type="GO" id="GO:0009265">
    <property type="term" value="P:2'-deoxyribonucleotide biosynthetic process"/>
    <property type="evidence" value="ECO:0007669"/>
    <property type="project" value="TreeGrafter"/>
</dbReference>
<dbReference type="AlphaFoldDB" id="D1Z2H8"/>
<dbReference type="EMBL" id="AP011532">
    <property type="protein sequence ID" value="BAI62900.1"/>
    <property type="molecule type" value="Genomic_DNA"/>
</dbReference>
<dbReference type="InterPro" id="IPR012833">
    <property type="entry name" value="NrdD"/>
</dbReference>
<keyword evidence="6" id="KW-1185">Reference proteome</keyword>
<dbReference type="PANTHER" id="PTHR21075">
    <property type="entry name" value="ANAEROBIC RIBONUCLEOSIDE-TRIPHOSPHATE REDUCTASE"/>
    <property type="match status" value="1"/>
</dbReference>
<dbReference type="Pfam" id="PF03477">
    <property type="entry name" value="ATP-cone"/>
    <property type="match status" value="1"/>
</dbReference>
<dbReference type="GeneID" id="8682509"/>
<dbReference type="RefSeq" id="WP_012901570.1">
    <property type="nucleotide sequence ID" value="NC_013665.1"/>
</dbReference>
<dbReference type="Pfam" id="PF13597">
    <property type="entry name" value="NRDD"/>
    <property type="match status" value="1"/>
</dbReference>
<evidence type="ECO:0000313" key="6">
    <source>
        <dbReference type="Proteomes" id="UP000001882"/>
    </source>
</evidence>
<dbReference type="PATRIC" id="fig|304371.9.peg.2896"/>
<dbReference type="PANTHER" id="PTHR21075:SF0">
    <property type="entry name" value="ANAEROBIC RIBONUCLEOSIDE-TRIPHOSPHATE REDUCTASE"/>
    <property type="match status" value="1"/>
</dbReference>
<dbReference type="Proteomes" id="UP000001882">
    <property type="component" value="Chromosome"/>
</dbReference>
<evidence type="ECO:0000313" key="5">
    <source>
        <dbReference type="EMBL" id="BAI62900.1"/>
    </source>
</evidence>
<dbReference type="Gene3D" id="3.20.70.20">
    <property type="match status" value="1"/>
</dbReference>
<reference evidence="5 6" key="2">
    <citation type="journal article" date="2008" name="Int. J. Syst. Evol. Microbiol.">
        <title>Methanocella paludicola gen. nov., sp. nov., a methane-producing archaeon, the first isolate of the lineage 'Rice Cluster I', and proposal of the new archaeal order Methanocellales ord. nov.</title>
        <authorList>
            <person name="Sakai S."/>
            <person name="Imachi H."/>
            <person name="Hanada S."/>
            <person name="Ohashi A."/>
            <person name="Harada H."/>
            <person name="Kamagata Y."/>
        </authorList>
    </citation>
    <scope>NUCLEOTIDE SEQUENCE [LARGE SCALE GENOMIC DNA]</scope>
    <source>
        <strain evidence="6">DSM 17711 / JCM 13418 / NBRC 101707 / SANAE</strain>
    </source>
</reference>
<dbReference type="PROSITE" id="PS51161">
    <property type="entry name" value="ATP_CONE"/>
    <property type="match status" value="1"/>
</dbReference>
<evidence type="ECO:0000256" key="3">
    <source>
        <dbReference type="PROSITE-ProRule" id="PRU00492"/>
    </source>
</evidence>
<reference evidence="6" key="3">
    <citation type="journal article" date="2011" name="PLoS ONE">
        <title>Genome sequence of a mesophilic hydrogenotrophic methanogen Methanocella paludicola, the first cultivated representative of the order Methanocellales.</title>
        <authorList>
            <person name="Sakai S."/>
            <person name="Takaki Y."/>
            <person name="Shimamura S."/>
            <person name="Sekine M."/>
            <person name="Tajima T."/>
            <person name="Kosugi H."/>
            <person name="Ichikawa N."/>
            <person name="Tasumi E."/>
            <person name="Hiraki A.T."/>
            <person name="Shimizu A."/>
            <person name="Kato Y."/>
            <person name="Nishiko R."/>
            <person name="Mori K."/>
            <person name="Fujita N."/>
            <person name="Imachi H."/>
            <person name="Takai K."/>
        </authorList>
    </citation>
    <scope>NUCLEOTIDE SEQUENCE [LARGE SCALE GENOMIC DNA]</scope>
    <source>
        <strain evidence="6">DSM 17711 / JCM 13418 / NBRC 101707 / SANAE</strain>
    </source>
</reference>
<dbReference type="SUPFAM" id="SSF51998">
    <property type="entry name" value="PFL-like glycyl radical enzymes"/>
    <property type="match status" value="1"/>
</dbReference>
<feature type="domain" description="ATP-cone" evidence="4">
    <location>
        <begin position="26"/>
        <end position="108"/>
    </location>
</feature>
<dbReference type="STRING" id="304371.MCP_2828"/>
<dbReference type="InterPro" id="IPR005144">
    <property type="entry name" value="ATP-cone_dom"/>
</dbReference>
<dbReference type="eggNOG" id="arCOG03714">
    <property type="taxonomic scope" value="Archaea"/>
</dbReference>
<evidence type="ECO:0000256" key="2">
    <source>
        <dbReference type="ARBA" id="ARBA00022840"/>
    </source>
</evidence>
<dbReference type="OrthoDB" id="139164at2157"/>
<keyword evidence="1 3" id="KW-0547">Nucleotide-binding</keyword>
<name>D1Z2H8_METPS</name>
<dbReference type="GO" id="GO:0006260">
    <property type="term" value="P:DNA replication"/>
    <property type="evidence" value="ECO:0007669"/>
    <property type="project" value="InterPro"/>
</dbReference>
<dbReference type="KEGG" id="mpd:MCP_2828"/>
<reference evidence="5 6" key="1">
    <citation type="journal article" date="2007" name="Appl. Environ. Microbiol.">
        <title>Isolation of key methanogens for global methane emission from rice paddy fields: a novel isolate affiliated with the clone cluster rice cluster I.</title>
        <authorList>
            <person name="Sakai S."/>
            <person name="Imachi H."/>
            <person name="Sekiguchi Y."/>
            <person name="Ohashi A."/>
            <person name="Harada H."/>
            <person name="Kamagata Y."/>
        </authorList>
    </citation>
    <scope>NUCLEOTIDE SEQUENCE [LARGE SCALE GENOMIC DNA]</scope>
    <source>
        <strain evidence="6">DSM 17711 / JCM 13418 / NBRC 101707 / SANAE</strain>
    </source>
</reference>
<dbReference type="InParanoid" id="D1Z2H8"/>
<dbReference type="NCBIfam" id="TIGR02487">
    <property type="entry name" value="NrdD"/>
    <property type="match status" value="1"/>
</dbReference>
<dbReference type="GO" id="GO:0008998">
    <property type="term" value="F:ribonucleoside-triphosphate reductase (thioredoxin) activity"/>
    <property type="evidence" value="ECO:0007669"/>
    <property type="project" value="InterPro"/>
</dbReference>
<dbReference type="CDD" id="cd01675">
    <property type="entry name" value="RNR_III"/>
    <property type="match status" value="1"/>
</dbReference>
<keyword evidence="2 3" id="KW-0067">ATP-binding</keyword>
<dbReference type="eggNOG" id="arCOG04889">
    <property type="taxonomic scope" value="Archaea"/>
</dbReference>